<accession>A0AAE0L043</accession>
<dbReference type="EMBL" id="LGRX02012796">
    <property type="protein sequence ID" value="KAK3266839.1"/>
    <property type="molecule type" value="Genomic_DNA"/>
</dbReference>
<name>A0AAE0L043_9CHLO</name>
<evidence type="ECO:0000313" key="2">
    <source>
        <dbReference type="Proteomes" id="UP001190700"/>
    </source>
</evidence>
<proteinExistence type="predicted"/>
<dbReference type="AlphaFoldDB" id="A0AAE0L043"/>
<protein>
    <submittedName>
        <fullName evidence="1">Uncharacterized protein</fullName>
    </submittedName>
</protein>
<keyword evidence="2" id="KW-1185">Reference proteome</keyword>
<comment type="caution">
    <text evidence="1">The sequence shown here is derived from an EMBL/GenBank/DDBJ whole genome shotgun (WGS) entry which is preliminary data.</text>
</comment>
<organism evidence="1 2">
    <name type="scientific">Cymbomonas tetramitiformis</name>
    <dbReference type="NCBI Taxonomy" id="36881"/>
    <lineage>
        <taxon>Eukaryota</taxon>
        <taxon>Viridiplantae</taxon>
        <taxon>Chlorophyta</taxon>
        <taxon>Pyramimonadophyceae</taxon>
        <taxon>Pyramimonadales</taxon>
        <taxon>Pyramimonadaceae</taxon>
        <taxon>Cymbomonas</taxon>
    </lineage>
</organism>
<sequence length="271" mass="28983">MIRAGSGVRALHGGLVRAGVQDELLLLPELEQGGGYTGSELRRPPRLGEPALLHHVGHPRELPEAQAEAAVGHGGMLPRPVWDGNEGWELAKRLPRVFRAMREWAKGTHLFTAADLRGHGRTAWRPTRDEAVLQHGGAGIRDLLHLLRLSGMFGGLEPLLPATDKTLCMYITHFCCHPTGGEEVLGEVLGEASPAGHAAHVSGLGQDGASHLHAQPRARGAVGGHLVGFFGLFRNDNLTTGKRGAWNTRGALVSEDVLFQEDGSVDQSAPQ</sequence>
<evidence type="ECO:0000313" key="1">
    <source>
        <dbReference type="EMBL" id="KAK3266839.1"/>
    </source>
</evidence>
<reference evidence="1 2" key="1">
    <citation type="journal article" date="2015" name="Genome Biol. Evol.">
        <title>Comparative Genomics of a Bacterivorous Green Alga Reveals Evolutionary Causalities and Consequences of Phago-Mixotrophic Mode of Nutrition.</title>
        <authorList>
            <person name="Burns J.A."/>
            <person name="Paasch A."/>
            <person name="Narechania A."/>
            <person name="Kim E."/>
        </authorList>
    </citation>
    <scope>NUCLEOTIDE SEQUENCE [LARGE SCALE GENOMIC DNA]</scope>
    <source>
        <strain evidence="1 2">PLY_AMNH</strain>
    </source>
</reference>
<dbReference type="Proteomes" id="UP001190700">
    <property type="component" value="Unassembled WGS sequence"/>
</dbReference>
<gene>
    <name evidence="1" type="ORF">CYMTET_24559</name>
</gene>